<dbReference type="GO" id="GO:0015074">
    <property type="term" value="P:DNA integration"/>
    <property type="evidence" value="ECO:0007669"/>
    <property type="project" value="InterPro"/>
</dbReference>
<dbReference type="Pfam" id="PF17921">
    <property type="entry name" value="Integrase_H2C2"/>
    <property type="match status" value="1"/>
</dbReference>
<dbReference type="Gene3D" id="3.30.420.10">
    <property type="entry name" value="Ribonuclease H-like superfamily/Ribonuclease H"/>
    <property type="match status" value="1"/>
</dbReference>
<protein>
    <recommendedName>
        <fullName evidence="1">Gypsy retrotransposon integrase-like protein 1</fullName>
    </recommendedName>
</protein>
<dbReference type="FunFam" id="3.30.420.10:FF:000269">
    <property type="entry name" value="Uncharacterized protein"/>
    <property type="match status" value="1"/>
</dbReference>
<evidence type="ECO:0000256" key="1">
    <source>
        <dbReference type="ARBA" id="ARBA00039658"/>
    </source>
</evidence>
<dbReference type="InterPro" id="IPR001584">
    <property type="entry name" value="Integrase_cat-core"/>
</dbReference>
<dbReference type="AlphaFoldDB" id="A0A8C2FAA3"/>
<accession>A0A8C2FAA3</accession>
<dbReference type="InterPro" id="IPR041588">
    <property type="entry name" value="Integrase_H2C2"/>
</dbReference>
<dbReference type="GO" id="GO:0003676">
    <property type="term" value="F:nucleic acid binding"/>
    <property type="evidence" value="ECO:0007669"/>
    <property type="project" value="InterPro"/>
</dbReference>
<organism evidence="3 4">
    <name type="scientific">Cyprinus carpio</name>
    <name type="common">Common carp</name>
    <dbReference type="NCBI Taxonomy" id="7962"/>
    <lineage>
        <taxon>Eukaryota</taxon>
        <taxon>Metazoa</taxon>
        <taxon>Chordata</taxon>
        <taxon>Craniata</taxon>
        <taxon>Vertebrata</taxon>
        <taxon>Euteleostomi</taxon>
        <taxon>Actinopterygii</taxon>
        <taxon>Neopterygii</taxon>
        <taxon>Teleostei</taxon>
        <taxon>Ostariophysi</taxon>
        <taxon>Cypriniformes</taxon>
        <taxon>Cyprinidae</taxon>
        <taxon>Cyprininae</taxon>
        <taxon>Cyprinus</taxon>
    </lineage>
</organism>
<dbReference type="Ensembl" id="ENSCCRT00020056858.1">
    <property type="protein sequence ID" value="ENSCCRP00020052192.1"/>
    <property type="gene ID" value="ENSCCRG00020023227.1"/>
</dbReference>
<evidence type="ECO:0000313" key="4">
    <source>
        <dbReference type="Proteomes" id="UP000694701"/>
    </source>
</evidence>
<dbReference type="InterPro" id="IPR050951">
    <property type="entry name" value="Retrovirus_Pol_polyprotein"/>
</dbReference>
<reference evidence="3" key="1">
    <citation type="submission" date="2025-08" db="UniProtKB">
        <authorList>
            <consortium name="Ensembl"/>
        </authorList>
    </citation>
    <scope>IDENTIFICATION</scope>
</reference>
<evidence type="ECO:0000313" key="3">
    <source>
        <dbReference type="Ensembl" id="ENSCCRP00020052192.1"/>
    </source>
</evidence>
<dbReference type="InterPro" id="IPR036397">
    <property type="entry name" value="RNaseH_sf"/>
</dbReference>
<dbReference type="Proteomes" id="UP000694701">
    <property type="component" value="Unplaced"/>
</dbReference>
<dbReference type="InterPro" id="IPR012337">
    <property type="entry name" value="RNaseH-like_sf"/>
</dbReference>
<name>A0A8C2FAA3_CYPCA</name>
<evidence type="ECO:0000259" key="2">
    <source>
        <dbReference type="PROSITE" id="PS50994"/>
    </source>
</evidence>
<dbReference type="PROSITE" id="PS50994">
    <property type="entry name" value="INTEGRASE"/>
    <property type="match status" value="1"/>
</dbReference>
<sequence>MVLKSLHDESGHLGMDKTIELIRNRFYWPKMGVEVEQYIKNCGRCITRKALPQRAARLKQITSQGPLDLVCIDFLSLEPDSQGFANILVVTDHFTRYAQAFPAKDQKAATVAKILCERYFVHYGLPARIHSDQGRDFESKLIQDLLMMLGIRKSRTTPYHPQGDPQPERFNRTLLSMLGTLDPKQKQKWSQKISQLVHAYNCSQNDATGYSPYLLMFGREARLPVDICFGVTEDDQKTKSWHQ</sequence>
<dbReference type="FunFam" id="1.10.340.70:FF:000001">
    <property type="entry name" value="Retrovirus-related Pol polyprotein from transposon gypsy-like Protein"/>
    <property type="match status" value="1"/>
</dbReference>
<dbReference type="PANTHER" id="PTHR37984">
    <property type="entry name" value="PROTEIN CBG26694"/>
    <property type="match status" value="1"/>
</dbReference>
<proteinExistence type="predicted"/>
<dbReference type="Pfam" id="PF00665">
    <property type="entry name" value="rve"/>
    <property type="match status" value="1"/>
</dbReference>
<dbReference type="SUPFAM" id="SSF53098">
    <property type="entry name" value="Ribonuclease H-like"/>
    <property type="match status" value="1"/>
</dbReference>
<feature type="domain" description="Integrase catalytic" evidence="2">
    <location>
        <begin position="62"/>
        <end position="220"/>
    </location>
</feature>
<dbReference type="PANTHER" id="PTHR37984:SF15">
    <property type="entry name" value="INTEGRASE CATALYTIC DOMAIN-CONTAINING PROTEIN"/>
    <property type="match status" value="1"/>
</dbReference>
<dbReference type="Gene3D" id="1.10.340.70">
    <property type="match status" value="1"/>
</dbReference>